<dbReference type="PROSITE" id="PS00135">
    <property type="entry name" value="TRYPSIN_SER"/>
    <property type="match status" value="1"/>
</dbReference>
<evidence type="ECO:0000313" key="4">
    <source>
        <dbReference type="Proteomes" id="UP000238163"/>
    </source>
</evidence>
<dbReference type="SUPFAM" id="SSF50494">
    <property type="entry name" value="Trypsin-like serine proteases"/>
    <property type="match status" value="1"/>
</dbReference>
<dbReference type="Gene3D" id="2.40.10.10">
    <property type="entry name" value="Trypsin-like serine proteases"/>
    <property type="match status" value="1"/>
</dbReference>
<name>A0ABX5D636_9VIBR</name>
<dbReference type="EMBL" id="NWTN01000066">
    <property type="protein sequence ID" value="PRQ64427.1"/>
    <property type="molecule type" value="Genomic_DNA"/>
</dbReference>
<comment type="caution">
    <text evidence="3">The sequence shown here is derived from an EMBL/GenBank/DDBJ whole genome shotgun (WGS) entry which is preliminary data.</text>
</comment>
<keyword evidence="4" id="KW-1185">Reference proteome</keyword>
<dbReference type="InterPro" id="IPR043504">
    <property type="entry name" value="Peptidase_S1_PA_chymotrypsin"/>
</dbReference>
<sequence length="260" mass="27682">MGQERDVAFWTLPKHALTTSIHYFADLNSDPTTYGETVRVFGFGGTGSQLNYATYEVSDENHIANPDEGYLIEGKFLGLGDTVGGDSGGPYLNKQNQIIGIHSLSRESTKPGYGYGYNLHYAKDFILNTINGWHYPTVVKTNNGLATIKIQSLHALGNETDPQNTMTVSGDVSVLGGSCQTAGVLNAFATCTYEIESQGGEGTLTLSNTEVITINPQETQPEDNNAGSSSSSSGGGGSLGWMTGLALLGLTIRRRKVATQ</sequence>
<dbReference type="InterPro" id="IPR020008">
    <property type="entry name" value="GlyGly_CTERM"/>
</dbReference>
<proteinExistence type="predicted"/>
<evidence type="ECO:0000256" key="1">
    <source>
        <dbReference type="SAM" id="MobiDB-lite"/>
    </source>
</evidence>
<gene>
    <name evidence="3" type="ORF">COR51_27585</name>
</gene>
<evidence type="ECO:0000259" key="2">
    <source>
        <dbReference type="Pfam" id="PF00089"/>
    </source>
</evidence>
<evidence type="ECO:0000313" key="3">
    <source>
        <dbReference type="EMBL" id="PRQ64427.1"/>
    </source>
</evidence>
<feature type="region of interest" description="Disordered" evidence="1">
    <location>
        <begin position="216"/>
        <end position="237"/>
    </location>
</feature>
<dbReference type="InterPro" id="IPR009003">
    <property type="entry name" value="Peptidase_S1_PA"/>
</dbReference>
<dbReference type="NCBIfam" id="TIGR03501">
    <property type="entry name" value="GlyGly_CTERM"/>
    <property type="match status" value="1"/>
</dbReference>
<dbReference type="InterPro" id="IPR033116">
    <property type="entry name" value="TRYPSIN_SER"/>
</dbReference>
<reference evidence="3 4" key="2">
    <citation type="submission" date="2018-03" db="EMBL/GenBank/DDBJ databases">
        <title>Genetic Diversity and Phenotypic Plasticity of AHL Mediated Quorum Sensing in Environmental Strains of Vibrio mediterranei.</title>
        <authorList>
            <person name="Lantoine F."/>
            <person name="Vouve F."/>
        </authorList>
    </citation>
    <scope>NUCLEOTIDE SEQUENCE [LARGE SCALE GENOMIC DNA]</scope>
    <source>
        <strain evidence="3 4">17LN0615E</strain>
    </source>
</reference>
<dbReference type="Proteomes" id="UP000238163">
    <property type="component" value="Unassembled WGS sequence"/>
</dbReference>
<dbReference type="Pfam" id="PF00089">
    <property type="entry name" value="Trypsin"/>
    <property type="match status" value="1"/>
</dbReference>
<feature type="domain" description="Peptidase S1" evidence="2">
    <location>
        <begin position="5"/>
        <end position="124"/>
    </location>
</feature>
<dbReference type="InterPro" id="IPR001254">
    <property type="entry name" value="Trypsin_dom"/>
</dbReference>
<reference evidence="3 4" key="1">
    <citation type="submission" date="2017-09" db="EMBL/GenBank/DDBJ databases">
        <authorList>
            <person name="Girard L."/>
            <person name="Lami R."/>
            <person name="Suzuki M."/>
            <person name="Baudart J."/>
        </authorList>
    </citation>
    <scope>NUCLEOTIDE SEQUENCE [LARGE SCALE GENOMIC DNA]</scope>
    <source>
        <strain evidence="3 4">17LN0615E</strain>
    </source>
</reference>
<protein>
    <submittedName>
        <fullName evidence="3">Trypsin</fullName>
    </submittedName>
</protein>
<accession>A0ABX5D636</accession>
<organism evidence="3 4">
    <name type="scientific">Vibrio mediterranei</name>
    <dbReference type="NCBI Taxonomy" id="689"/>
    <lineage>
        <taxon>Bacteria</taxon>
        <taxon>Pseudomonadati</taxon>
        <taxon>Pseudomonadota</taxon>
        <taxon>Gammaproteobacteria</taxon>
        <taxon>Vibrionales</taxon>
        <taxon>Vibrionaceae</taxon>
        <taxon>Vibrio</taxon>
    </lineage>
</organism>
<feature type="compositionally biased region" description="Polar residues" evidence="1">
    <location>
        <begin position="216"/>
        <end position="226"/>
    </location>
</feature>